<accession>A0AAN7V913</accession>
<organism evidence="2 3">
    <name type="scientific">Pyrocoelia pectoralis</name>
    <dbReference type="NCBI Taxonomy" id="417401"/>
    <lineage>
        <taxon>Eukaryota</taxon>
        <taxon>Metazoa</taxon>
        <taxon>Ecdysozoa</taxon>
        <taxon>Arthropoda</taxon>
        <taxon>Hexapoda</taxon>
        <taxon>Insecta</taxon>
        <taxon>Pterygota</taxon>
        <taxon>Neoptera</taxon>
        <taxon>Endopterygota</taxon>
        <taxon>Coleoptera</taxon>
        <taxon>Polyphaga</taxon>
        <taxon>Elateriformia</taxon>
        <taxon>Elateroidea</taxon>
        <taxon>Lampyridae</taxon>
        <taxon>Lampyrinae</taxon>
        <taxon>Pyrocoelia</taxon>
    </lineage>
</organism>
<dbReference type="AlphaFoldDB" id="A0AAN7V913"/>
<name>A0AAN7V913_9COLE</name>
<evidence type="ECO:0000313" key="3">
    <source>
        <dbReference type="Proteomes" id="UP001329430"/>
    </source>
</evidence>
<dbReference type="Proteomes" id="UP001329430">
    <property type="component" value="Chromosome 9"/>
</dbReference>
<keyword evidence="3" id="KW-1185">Reference proteome</keyword>
<evidence type="ECO:0000256" key="1">
    <source>
        <dbReference type="SAM" id="MobiDB-lite"/>
    </source>
</evidence>
<protein>
    <submittedName>
        <fullName evidence="2">Uncharacterized protein</fullName>
    </submittedName>
</protein>
<comment type="caution">
    <text evidence="2">The sequence shown here is derived from an EMBL/GenBank/DDBJ whole genome shotgun (WGS) entry which is preliminary data.</text>
</comment>
<proteinExistence type="predicted"/>
<evidence type="ECO:0000313" key="2">
    <source>
        <dbReference type="EMBL" id="KAK5639524.1"/>
    </source>
</evidence>
<feature type="region of interest" description="Disordered" evidence="1">
    <location>
        <begin position="152"/>
        <end position="193"/>
    </location>
</feature>
<dbReference type="EMBL" id="JAVRBK010000009">
    <property type="protein sequence ID" value="KAK5639524.1"/>
    <property type="molecule type" value="Genomic_DNA"/>
</dbReference>
<reference evidence="2 3" key="1">
    <citation type="journal article" date="2024" name="Insects">
        <title>An Improved Chromosome-Level Genome Assembly of the Firefly Pyrocoelia pectoralis.</title>
        <authorList>
            <person name="Fu X."/>
            <person name="Meyer-Rochow V.B."/>
            <person name="Ballantyne L."/>
            <person name="Zhu X."/>
        </authorList>
    </citation>
    <scope>NUCLEOTIDE SEQUENCE [LARGE SCALE GENOMIC DNA]</scope>
    <source>
        <strain evidence="2">XCY_ONT2</strain>
    </source>
</reference>
<feature type="compositionally biased region" description="Polar residues" evidence="1">
    <location>
        <begin position="176"/>
        <end position="193"/>
    </location>
</feature>
<gene>
    <name evidence="2" type="ORF">RI129_012016</name>
</gene>
<sequence length="193" mass="21457">MDNDTQENDVSANLSQNALLTRHRSLNTLKSTQGSNFLNRNLTPREMSWQVDSKTTPPTQTSTPVPELSDTLIRISLNCNSKSELIKKLSTIQKLSKEALELTGVNSASTKKIHRKRVSNIKPEGVAMNGSRQKTRNYLRKVTFSCRTKKCGIPIPTSQKPTPRTETEQSKVGVKSNLNSSINKPSTSVFSKK</sequence>